<dbReference type="PROSITE" id="PS00211">
    <property type="entry name" value="ABC_TRANSPORTER_1"/>
    <property type="match status" value="1"/>
</dbReference>
<protein>
    <submittedName>
        <fullName evidence="6">ABC transporter ATP-binding protein</fullName>
    </submittedName>
</protein>
<dbReference type="EMBL" id="CP011126">
    <property type="protein sequence ID" value="AKQ33210.1"/>
    <property type="molecule type" value="Genomic_DNA"/>
</dbReference>
<gene>
    <name evidence="6" type="ORF">CleRT_01650</name>
</gene>
<dbReference type="PROSITE" id="PS50893">
    <property type="entry name" value="ABC_TRANSPORTER_2"/>
    <property type="match status" value="1"/>
</dbReference>
<evidence type="ECO:0000259" key="5">
    <source>
        <dbReference type="PROSITE" id="PS50893"/>
    </source>
</evidence>
<dbReference type="Pfam" id="PF00005">
    <property type="entry name" value="ABC_tran"/>
    <property type="match status" value="1"/>
</dbReference>
<dbReference type="InterPro" id="IPR027417">
    <property type="entry name" value="P-loop_NTPase"/>
</dbReference>
<keyword evidence="7" id="KW-1185">Reference proteome</keyword>
<sequence>MKKNNFPIIEVKSVRKLFKKKGLQDLLVLDRINFNLNEGEIIAILGKSGSGKSTLLRIIAGLIKPSSGVVLYHDEPIIAPVPGLSMVFQHFALMPWLTVLENVELGLEARGVQREERRTRALKAIDIVGLDGFESAYPKELSGGMSQRVGLARALVVDPEVLLMDEPFSALDVLTAENLRSDLIDIWRSGKTNIKNVIIVTHNIEEAAFLADRILVFSINPGTIRAEVNVDLPHPRNDQDPKFCQIVDNIYGLMTKPAVEAVPEAIKFKMIDVGYWLPQVPISEMMGFIENLASYEQKKVDLPELTEELHYEIDDLFPIIEALEILHFAHVSGGDIELTTAGRKLAEANILERKKIFAKHLTEYVPLASQIRQELNEHPNHEISEEHFLDNLENYLSEQAADEVLTTVIDWGRYAEIFAYDYNSGILSLENP</sequence>
<dbReference type="InterPro" id="IPR003439">
    <property type="entry name" value="ABC_transporter-like_ATP-bd"/>
</dbReference>
<dbReference type="CDD" id="cd03293">
    <property type="entry name" value="ABC_NrtD_SsuB_transporters"/>
    <property type="match status" value="1"/>
</dbReference>
<proteinExistence type="inferred from homology"/>
<evidence type="ECO:0000256" key="3">
    <source>
        <dbReference type="ARBA" id="ARBA00022741"/>
    </source>
</evidence>
<dbReference type="GO" id="GO:0005524">
    <property type="term" value="F:ATP binding"/>
    <property type="evidence" value="ECO:0007669"/>
    <property type="project" value="UniProtKB-KW"/>
</dbReference>
<accession>A0ABN4HNM3</accession>
<keyword evidence="2" id="KW-0813">Transport</keyword>
<evidence type="ECO:0000256" key="4">
    <source>
        <dbReference type="ARBA" id="ARBA00022840"/>
    </source>
</evidence>
<keyword evidence="3" id="KW-0547">Nucleotide-binding</keyword>
<comment type="similarity">
    <text evidence="1">Belongs to the ABC transporter superfamily.</text>
</comment>
<dbReference type="PANTHER" id="PTHR42788:SF13">
    <property type="entry name" value="ALIPHATIC SULFONATES IMPORT ATP-BINDING PROTEIN SSUB"/>
    <property type="match status" value="1"/>
</dbReference>
<dbReference type="InterPro" id="IPR017871">
    <property type="entry name" value="ABC_transporter-like_CS"/>
</dbReference>
<dbReference type="InterPro" id="IPR050166">
    <property type="entry name" value="ABC_transporter_ATP-bind"/>
</dbReference>
<keyword evidence="4 6" id="KW-0067">ATP-binding</keyword>
<dbReference type="Proteomes" id="UP000063965">
    <property type="component" value="Chromosome"/>
</dbReference>
<feature type="domain" description="ABC transporter" evidence="5">
    <location>
        <begin position="9"/>
        <end position="246"/>
    </location>
</feature>
<dbReference type="Gene3D" id="3.40.50.300">
    <property type="entry name" value="P-loop containing nucleotide triphosphate hydrolases"/>
    <property type="match status" value="1"/>
</dbReference>
<dbReference type="SMART" id="SM00382">
    <property type="entry name" value="AAA"/>
    <property type="match status" value="1"/>
</dbReference>
<evidence type="ECO:0000313" key="6">
    <source>
        <dbReference type="EMBL" id="AKQ33210.1"/>
    </source>
</evidence>
<dbReference type="InterPro" id="IPR003593">
    <property type="entry name" value="AAA+_ATPase"/>
</dbReference>
<evidence type="ECO:0000256" key="2">
    <source>
        <dbReference type="ARBA" id="ARBA00022448"/>
    </source>
</evidence>
<evidence type="ECO:0000256" key="1">
    <source>
        <dbReference type="ARBA" id="ARBA00005417"/>
    </source>
</evidence>
<dbReference type="SUPFAM" id="SSF52540">
    <property type="entry name" value="P-loop containing nucleoside triphosphate hydrolases"/>
    <property type="match status" value="1"/>
</dbReference>
<dbReference type="PANTHER" id="PTHR42788">
    <property type="entry name" value="TAURINE IMPORT ATP-BINDING PROTEIN-RELATED"/>
    <property type="match status" value="1"/>
</dbReference>
<dbReference type="Pfam" id="PF09821">
    <property type="entry name" value="AAA_assoc_C"/>
    <property type="match status" value="1"/>
</dbReference>
<reference evidence="6 7" key="1">
    <citation type="journal article" date="2015" name="Genome Biol. Evol.">
        <title>Distinctive Genome Reduction Rates Revealed by Genomic Analyses of Two Coxiella-Like Endosymbionts in Ticks.</title>
        <authorList>
            <person name="Gottlieb Y."/>
            <person name="Lalzar I."/>
            <person name="Klasson L."/>
        </authorList>
    </citation>
    <scope>NUCLEOTIDE SEQUENCE [LARGE SCALE GENOMIC DNA]</scope>
    <source>
        <strain evidence="6 7">CRt</strain>
    </source>
</reference>
<evidence type="ECO:0000313" key="7">
    <source>
        <dbReference type="Proteomes" id="UP000063965"/>
    </source>
</evidence>
<name>A0ABN4HNM3_9COXI</name>
<organism evidence="6 7">
    <name type="scientific">Candidatus Coxiella mudrowiae</name>
    <dbReference type="NCBI Taxonomy" id="2054173"/>
    <lineage>
        <taxon>Bacteria</taxon>
        <taxon>Pseudomonadati</taxon>
        <taxon>Pseudomonadota</taxon>
        <taxon>Gammaproteobacteria</taxon>
        <taxon>Legionellales</taxon>
        <taxon>Coxiellaceae</taxon>
        <taxon>Coxiella</taxon>
    </lineage>
</organism>
<dbReference type="InterPro" id="IPR018632">
    <property type="entry name" value="AAA-associated_dom_C"/>
</dbReference>